<organism evidence="3 4">
    <name type="scientific">Humicola insolens</name>
    <name type="common">Soft-rot fungus</name>
    <dbReference type="NCBI Taxonomy" id="85995"/>
    <lineage>
        <taxon>Eukaryota</taxon>
        <taxon>Fungi</taxon>
        <taxon>Dikarya</taxon>
        <taxon>Ascomycota</taxon>
        <taxon>Pezizomycotina</taxon>
        <taxon>Sordariomycetes</taxon>
        <taxon>Sordariomycetidae</taxon>
        <taxon>Sordariales</taxon>
        <taxon>Chaetomiaceae</taxon>
        <taxon>Mycothermus</taxon>
    </lineage>
</organism>
<feature type="compositionally biased region" description="Low complexity" evidence="1">
    <location>
        <begin position="1382"/>
        <end position="1393"/>
    </location>
</feature>
<evidence type="ECO:0000259" key="2">
    <source>
        <dbReference type="Pfam" id="PF05183"/>
    </source>
</evidence>
<sequence length="1509" mass="166496">MRSNIENHFLPEHPKILGVKPTERQGHPGERSAIVILKPIPPGATPWDIRRFLQRYGNVHAVDFFYSGRFSSIKVRFEPPPTDLSFFRFGRCQLNINGAQSLVTVEFPPRSDEPPILKTPLGNTCPVSVLLKPQRLAFGVITRPAIFMPKKEIPKSGSDLTFAADLRQMKFIIRFPLMIEGEQQRYKLDIKFGIIRHISRTTYEGRSALVMTLSDPPVVTRKDEHGNAADPGRPAWRELWKRAVDVRPAASNPPATPVSLADDDRVIDFGRWCTYWLDLDQLAEERWLAVESRLPDWNMFPMANVSFTKVPNRSPELWSLLADPDPVRDSASLNGNLALLSPTSSIFLPFDVRYQLEVCISRGLLSEYEIGRDFLGKIVDLSKSDDSGFSRARAVLEYAADQGHPIHDPMSLFEDRTAMTYCPASLHMPSYCALMRKVTITPTRIEFSTPTVETTNRIIRRYGSVRDNFIRVQFTDELTEGRLRSSGVRGDDDAFTRVFRVMRHGIRMGGWRWKLLAYGNSQLREHSAFFFCEPDDGSVTCDSIREWIGSFNHILSVPKVAARLGQGFSSTRPLSRISSPSIIKIDDVESNGFCFTDGVGKIAPTLAKLISLDWDITPTPSAFQFRMGGCKGVLVTWSDAKGIEVHVRPSQEKFPASFHGLEIIRCSQFASATLNRQTIMLLSSLGIPDEVFINMMVTQVANHEAAMTNEDKAVELLTNFVDENMITSTMVAMILHGFMQSREPFFMGLLQNLKSWLIKGLREKARLVVEQGAFVLGCVDETGTLRGHFDEAEGGKLPQIFLQIPDDKDRGDLRVVEAVDVPQLRHLRNVVVFPLTGDRDIPSMCSGGDLDGDDFFVIWDPKLIPSGLAPVPMSFTAAEPIAEKGSISATSLAAFFVLFMIKDNLPLIAHAHLATADASLDGAWDPRCLELAELHSAAVDAVKTGRFAVLNKRLEPKRYPHFMEKPRAKTYHSTKVLGKLYDMVGKETFDNTENYKLAFDKRILKRYALDNVLLKEARKIKTQYDIAMRRIMGQLEVRTEQEVWTAFVMTKPRVGSDYKVQEKVGREAAGLKKQFRDMCLKTVVDRGFDKLRFVAAMYRVTWEEMQIALHEARQPHVRPDGTYIHHGEIVRLFRHQDDDEDEFYGGHGGRLGNDRDVEAGFSDVSVDTDITGEEEGETEGDSPTSEKSGAEFPLLVDLNTALDNINGGTLNPAGTGSGASGLSGGIADLTGLDSSFWGPEAVLQAGGTLDGTMAATTVASVSTLAAPATADIPQSNGQKTGSTTMSGLKLSVTTAGLKLNTAIGAATTPQGAPAAATPVRVTDEDDAVTAPVEYIPVVSLGGGRYGYSTKPMSAAELWGWGGRNGERQGSGSGEGKNYQDQSLDSSSSSSSRSQGGKNMTKNGSGDQKPSTSLSPSLNLRQRLNCDDNDDESHAKDVDQRNGEEKESEKDKQSLSHSCSHSRTHSELVDSDVNSAAASDSDSEESMVFEEDVIESAGESALERAARFGG</sequence>
<comment type="caution">
    <text evidence="3">The sequence shown here is derived from an EMBL/GenBank/DDBJ whole genome shotgun (WGS) entry which is preliminary data.</text>
</comment>
<dbReference type="InterPro" id="IPR057596">
    <property type="entry name" value="RDRP_core"/>
</dbReference>
<evidence type="ECO:0000313" key="3">
    <source>
        <dbReference type="EMBL" id="KAL1837129.1"/>
    </source>
</evidence>
<feature type="domain" description="RDRP core" evidence="2">
    <location>
        <begin position="440"/>
        <end position="984"/>
    </location>
</feature>
<name>A0ABR3V5U2_HUMIN</name>
<evidence type="ECO:0000313" key="4">
    <source>
        <dbReference type="Proteomes" id="UP001583172"/>
    </source>
</evidence>
<keyword evidence="4" id="KW-1185">Reference proteome</keyword>
<evidence type="ECO:0000256" key="1">
    <source>
        <dbReference type="SAM" id="MobiDB-lite"/>
    </source>
</evidence>
<dbReference type="Pfam" id="PF05183">
    <property type="entry name" value="RdRP"/>
    <property type="match status" value="1"/>
</dbReference>
<gene>
    <name evidence="3" type="ORF">VTJ49DRAFT_4227</name>
</gene>
<feature type="region of interest" description="Disordered" evidence="1">
    <location>
        <begin position="1363"/>
        <end position="1488"/>
    </location>
</feature>
<feature type="region of interest" description="Disordered" evidence="1">
    <location>
        <begin position="1165"/>
        <end position="1189"/>
    </location>
</feature>
<feature type="compositionally biased region" description="Acidic residues" evidence="1">
    <location>
        <begin position="1170"/>
        <end position="1180"/>
    </location>
</feature>
<feature type="compositionally biased region" description="Low complexity" evidence="1">
    <location>
        <begin position="1470"/>
        <end position="1479"/>
    </location>
</feature>
<dbReference type="EMBL" id="JAZGSY010000326">
    <property type="protein sequence ID" value="KAL1837129.1"/>
    <property type="molecule type" value="Genomic_DNA"/>
</dbReference>
<protein>
    <recommendedName>
        <fullName evidence="2">RDRP core domain-containing protein</fullName>
    </recommendedName>
</protein>
<feature type="compositionally biased region" description="Gly residues" evidence="1">
    <location>
        <begin position="1363"/>
        <end position="1374"/>
    </location>
</feature>
<proteinExistence type="predicted"/>
<dbReference type="Proteomes" id="UP001583172">
    <property type="component" value="Unassembled WGS sequence"/>
</dbReference>
<dbReference type="InterPro" id="IPR007855">
    <property type="entry name" value="RDRP"/>
</dbReference>
<accession>A0ABR3V5U2</accession>
<reference evidence="3 4" key="1">
    <citation type="journal article" date="2024" name="Commun. Biol.">
        <title>Comparative genomic analysis of thermophilic fungi reveals convergent evolutionary adaptations and gene losses.</title>
        <authorList>
            <person name="Steindorff A.S."/>
            <person name="Aguilar-Pontes M.V."/>
            <person name="Robinson A.J."/>
            <person name="Andreopoulos B."/>
            <person name="LaButti K."/>
            <person name="Kuo A."/>
            <person name="Mondo S."/>
            <person name="Riley R."/>
            <person name="Otillar R."/>
            <person name="Haridas S."/>
            <person name="Lipzen A."/>
            <person name="Grimwood J."/>
            <person name="Schmutz J."/>
            <person name="Clum A."/>
            <person name="Reid I.D."/>
            <person name="Moisan M.C."/>
            <person name="Butler G."/>
            <person name="Nguyen T.T.M."/>
            <person name="Dewar K."/>
            <person name="Conant G."/>
            <person name="Drula E."/>
            <person name="Henrissat B."/>
            <person name="Hansel C."/>
            <person name="Singer S."/>
            <person name="Hutchinson M.I."/>
            <person name="de Vries R.P."/>
            <person name="Natvig D.O."/>
            <person name="Powell A.J."/>
            <person name="Tsang A."/>
            <person name="Grigoriev I.V."/>
        </authorList>
    </citation>
    <scope>NUCLEOTIDE SEQUENCE [LARGE SCALE GENOMIC DNA]</scope>
    <source>
        <strain evidence="3 4">CBS 620.91</strain>
    </source>
</reference>
<dbReference type="PANTHER" id="PTHR23079:SF55">
    <property type="entry name" value="RNA-DIRECTED RNA POLYMERASE"/>
    <property type="match status" value="1"/>
</dbReference>
<feature type="compositionally biased region" description="Polar residues" evidence="1">
    <location>
        <begin position="1394"/>
        <end position="1421"/>
    </location>
</feature>
<dbReference type="PANTHER" id="PTHR23079">
    <property type="entry name" value="RNA-DEPENDENT RNA POLYMERASE"/>
    <property type="match status" value="1"/>
</dbReference>
<feature type="compositionally biased region" description="Basic and acidic residues" evidence="1">
    <location>
        <begin position="1431"/>
        <end position="1453"/>
    </location>
</feature>